<dbReference type="Gene3D" id="3.30.70.1290">
    <property type="entry name" value="Transposase IS200-like"/>
    <property type="match status" value="1"/>
</dbReference>
<dbReference type="SUPFAM" id="SSF143422">
    <property type="entry name" value="Transposase IS200-like"/>
    <property type="match status" value="1"/>
</dbReference>
<dbReference type="Proteomes" id="UP000199673">
    <property type="component" value="Unassembled WGS sequence"/>
</dbReference>
<organism evidence="2 3">
    <name type="scientific">Algoriphagus locisalis</name>
    <dbReference type="NCBI Taxonomy" id="305507"/>
    <lineage>
        <taxon>Bacteria</taxon>
        <taxon>Pseudomonadati</taxon>
        <taxon>Bacteroidota</taxon>
        <taxon>Cytophagia</taxon>
        <taxon>Cytophagales</taxon>
        <taxon>Cyclobacteriaceae</taxon>
        <taxon>Algoriphagus</taxon>
    </lineage>
</organism>
<dbReference type="EMBL" id="FPBF01000002">
    <property type="protein sequence ID" value="SFT70046.1"/>
    <property type="molecule type" value="Genomic_DNA"/>
</dbReference>
<name>A0A1I7A541_9BACT</name>
<dbReference type="RefSeq" id="WP_091692221.1">
    <property type="nucleotide sequence ID" value="NZ_FPBF01000002.1"/>
</dbReference>
<dbReference type="AlphaFoldDB" id="A0A1I7A541"/>
<reference evidence="3" key="1">
    <citation type="submission" date="2016-10" db="EMBL/GenBank/DDBJ databases">
        <authorList>
            <person name="Varghese N."/>
            <person name="Submissions S."/>
        </authorList>
    </citation>
    <scope>NUCLEOTIDE SEQUENCE [LARGE SCALE GENOMIC DNA]</scope>
    <source>
        <strain evidence="3">DSM 23445</strain>
    </source>
</reference>
<gene>
    <name evidence="2" type="ORF">SAMN04489724_1680</name>
</gene>
<feature type="domain" description="Transposase IS200-like" evidence="1">
    <location>
        <begin position="5"/>
        <end position="119"/>
    </location>
</feature>
<dbReference type="GO" id="GO:0004803">
    <property type="term" value="F:transposase activity"/>
    <property type="evidence" value="ECO:0007669"/>
    <property type="project" value="InterPro"/>
</dbReference>
<evidence type="ECO:0000259" key="1">
    <source>
        <dbReference type="SMART" id="SM01321"/>
    </source>
</evidence>
<dbReference type="GO" id="GO:0006313">
    <property type="term" value="P:DNA transposition"/>
    <property type="evidence" value="ECO:0007669"/>
    <property type="project" value="InterPro"/>
</dbReference>
<dbReference type="InterPro" id="IPR036515">
    <property type="entry name" value="Transposase_17_sf"/>
</dbReference>
<dbReference type="SMART" id="SM01321">
    <property type="entry name" value="Y1_Tnp"/>
    <property type="match status" value="1"/>
</dbReference>
<dbReference type="PANTHER" id="PTHR33360">
    <property type="entry name" value="TRANSPOSASE FOR INSERTION SEQUENCE ELEMENT IS200"/>
    <property type="match status" value="1"/>
</dbReference>
<dbReference type="NCBIfam" id="NF033573">
    <property type="entry name" value="transpos_IS200"/>
    <property type="match status" value="1"/>
</dbReference>
<dbReference type="GO" id="GO:0003677">
    <property type="term" value="F:DNA binding"/>
    <property type="evidence" value="ECO:0007669"/>
    <property type="project" value="InterPro"/>
</dbReference>
<evidence type="ECO:0000313" key="3">
    <source>
        <dbReference type="Proteomes" id="UP000199673"/>
    </source>
</evidence>
<proteinExistence type="predicted"/>
<dbReference type="OrthoDB" id="9797997at2"/>
<accession>A0A1I7A541</accession>
<dbReference type="PANTHER" id="PTHR33360:SF2">
    <property type="entry name" value="TRANSPOSASE FOR INSERTION SEQUENCE ELEMENT IS200"/>
    <property type="match status" value="1"/>
</dbReference>
<evidence type="ECO:0000313" key="2">
    <source>
        <dbReference type="EMBL" id="SFT70046.1"/>
    </source>
</evidence>
<sequence>MANTYTQLLIQVVFAVKGRQNLILENNREHIEKYICGIISNKKSKPLAIYCNPDHCHVLVGLHPTVAVSQFASDIKANSSKWINEQKIVSREFEWQDGYGAFSYAKSQLDIVVKYILNQPIHHRKVTFREEYLGFLKKFEIDYDEKYLFDFLD</sequence>
<dbReference type="Pfam" id="PF01797">
    <property type="entry name" value="Y1_Tnp"/>
    <property type="match status" value="1"/>
</dbReference>
<protein>
    <submittedName>
        <fullName evidence="2">REP element-mobilizing transposase RayT</fullName>
    </submittedName>
</protein>
<dbReference type="InterPro" id="IPR002686">
    <property type="entry name" value="Transposase_17"/>
</dbReference>
<keyword evidence="3" id="KW-1185">Reference proteome</keyword>